<dbReference type="GO" id="GO:0030313">
    <property type="term" value="C:cell envelope"/>
    <property type="evidence" value="ECO:0007669"/>
    <property type="project" value="UniProtKB-SubCell"/>
</dbReference>
<dbReference type="EMBL" id="SMYL01000001">
    <property type="protein sequence ID" value="TDK68744.1"/>
    <property type="molecule type" value="Genomic_DNA"/>
</dbReference>
<feature type="signal peptide" evidence="8">
    <location>
        <begin position="1"/>
        <end position="22"/>
    </location>
</feature>
<protein>
    <submittedName>
        <fullName evidence="10">C-type cytochrome</fullName>
    </submittedName>
</protein>
<evidence type="ECO:0000313" key="11">
    <source>
        <dbReference type="Proteomes" id="UP000294829"/>
    </source>
</evidence>
<dbReference type="Gene3D" id="1.10.760.10">
    <property type="entry name" value="Cytochrome c-like domain"/>
    <property type="match status" value="2"/>
</dbReference>
<keyword evidence="5" id="KW-0560">Oxidoreductase</keyword>
<evidence type="ECO:0000256" key="7">
    <source>
        <dbReference type="PROSITE-ProRule" id="PRU00433"/>
    </source>
</evidence>
<dbReference type="Pfam" id="PF03150">
    <property type="entry name" value="CCP_MauG"/>
    <property type="match status" value="1"/>
</dbReference>
<dbReference type="AlphaFoldDB" id="A0A4R5W8B4"/>
<evidence type="ECO:0000256" key="3">
    <source>
        <dbReference type="ARBA" id="ARBA00022723"/>
    </source>
</evidence>
<comment type="subcellular location">
    <subcellularLocation>
        <location evidence="1">Cell envelope</location>
    </subcellularLocation>
</comment>
<dbReference type="GO" id="GO:0009055">
    <property type="term" value="F:electron transfer activity"/>
    <property type="evidence" value="ECO:0007669"/>
    <property type="project" value="InterPro"/>
</dbReference>
<dbReference type="InterPro" id="IPR036909">
    <property type="entry name" value="Cyt_c-like_dom_sf"/>
</dbReference>
<evidence type="ECO:0000256" key="6">
    <source>
        <dbReference type="ARBA" id="ARBA00023004"/>
    </source>
</evidence>
<evidence type="ECO:0000313" key="10">
    <source>
        <dbReference type="EMBL" id="TDK68744.1"/>
    </source>
</evidence>
<dbReference type="OrthoDB" id="9805202at2"/>
<dbReference type="InterPro" id="IPR009056">
    <property type="entry name" value="Cyt_c-like_dom"/>
</dbReference>
<evidence type="ECO:0000259" key="9">
    <source>
        <dbReference type="PROSITE" id="PS51007"/>
    </source>
</evidence>
<dbReference type="SUPFAM" id="SSF46626">
    <property type="entry name" value="Cytochrome c"/>
    <property type="match status" value="2"/>
</dbReference>
<dbReference type="GO" id="GO:0004130">
    <property type="term" value="F:cytochrome-c peroxidase activity"/>
    <property type="evidence" value="ECO:0007669"/>
    <property type="project" value="TreeGrafter"/>
</dbReference>
<gene>
    <name evidence="10" type="ORF">E2I14_00960</name>
</gene>
<evidence type="ECO:0000256" key="1">
    <source>
        <dbReference type="ARBA" id="ARBA00004196"/>
    </source>
</evidence>
<feature type="chain" id="PRO_5020322281" evidence="8">
    <location>
        <begin position="23"/>
        <end position="429"/>
    </location>
</feature>
<dbReference type="PROSITE" id="PS51257">
    <property type="entry name" value="PROKAR_LIPOPROTEIN"/>
    <property type="match status" value="1"/>
</dbReference>
<keyword evidence="4 8" id="KW-0732">Signal</keyword>
<keyword evidence="3 7" id="KW-0479">Metal-binding</keyword>
<dbReference type="InterPro" id="IPR051395">
    <property type="entry name" value="Cytochrome_c_Peroxidase/MauG"/>
</dbReference>
<accession>A0A4R5W8B4</accession>
<sequence length="429" mass="47317">MQRRVNFAVLLVLCGVLVSVVACQKKEAASLEQGKPAAAVPHKKNAWVNYPKQAAKLSPQAELGRQLFFDTNLSASGKMSCATCHQPDHAYAPANDLAVQMGGEKMDQAGTRSVPSLRYLSYTPLFTRHFYFPTSEGLEDEGPTGGFTHDGAVASLHEQASVPLLSANEMANASAQSVAQKVQASAYAKQFQQVFGEQIFSDPNQVVNQVGLALEAFQLEEVSFHPYTSKFDTVISGNTTFSEPELRGYRVFKDPSKGNCAKCHVDNVGAGGKPAQFTDFEFEAIGVPRNPAIAANKVASYFDLGLCGPYRHDLSKETNFCGMFKTPTLRNVATRKVFFHNGFFHNLDDVMHFYVERDSQPQKWYSSKNGKVQMYDDLPKQWRSNVDHINAPFDRKKEAAPALTEAEIKDLIEFLNTLTDGYSKTPGGE</sequence>
<organism evidence="10 11">
    <name type="scientific">Sapientia aquatica</name>
    <dbReference type="NCBI Taxonomy" id="1549640"/>
    <lineage>
        <taxon>Bacteria</taxon>
        <taxon>Pseudomonadati</taxon>
        <taxon>Pseudomonadota</taxon>
        <taxon>Betaproteobacteria</taxon>
        <taxon>Burkholderiales</taxon>
        <taxon>Oxalobacteraceae</taxon>
        <taxon>Sapientia</taxon>
    </lineage>
</organism>
<evidence type="ECO:0000256" key="2">
    <source>
        <dbReference type="ARBA" id="ARBA00022617"/>
    </source>
</evidence>
<name>A0A4R5W8B4_9BURK</name>
<dbReference type="GO" id="GO:0046872">
    <property type="term" value="F:metal ion binding"/>
    <property type="evidence" value="ECO:0007669"/>
    <property type="project" value="UniProtKB-KW"/>
</dbReference>
<dbReference type="PANTHER" id="PTHR30600">
    <property type="entry name" value="CYTOCHROME C PEROXIDASE-RELATED"/>
    <property type="match status" value="1"/>
</dbReference>
<keyword evidence="6 7" id="KW-0408">Iron</keyword>
<feature type="domain" description="Cytochrome c" evidence="9">
    <location>
        <begin position="59"/>
        <end position="181"/>
    </location>
</feature>
<dbReference type="RefSeq" id="WP_133325684.1">
    <property type="nucleotide sequence ID" value="NZ_SMYL01000001.1"/>
</dbReference>
<dbReference type="PROSITE" id="PS51007">
    <property type="entry name" value="CYTC"/>
    <property type="match status" value="2"/>
</dbReference>
<reference evidence="10 11" key="1">
    <citation type="submission" date="2019-03" db="EMBL/GenBank/DDBJ databases">
        <title>Sapientia aquatica gen. nov., sp. nov., isolated from a crater lake.</title>
        <authorList>
            <person name="Felfoldi T."/>
            <person name="Szabo A."/>
            <person name="Toth E."/>
            <person name="Schumann P."/>
            <person name="Keki Z."/>
            <person name="Marialigeti K."/>
            <person name="Mathe I."/>
        </authorList>
    </citation>
    <scope>NUCLEOTIDE SEQUENCE [LARGE SCALE GENOMIC DNA]</scope>
    <source>
        <strain evidence="10 11">SA-152</strain>
    </source>
</reference>
<evidence type="ECO:0000256" key="5">
    <source>
        <dbReference type="ARBA" id="ARBA00023002"/>
    </source>
</evidence>
<dbReference type="InterPro" id="IPR004852">
    <property type="entry name" value="Di-haem_cyt_c_peroxidsae"/>
</dbReference>
<dbReference type="Proteomes" id="UP000294829">
    <property type="component" value="Unassembled WGS sequence"/>
</dbReference>
<comment type="caution">
    <text evidence="10">The sequence shown here is derived from an EMBL/GenBank/DDBJ whole genome shotgun (WGS) entry which is preliminary data.</text>
</comment>
<proteinExistence type="predicted"/>
<keyword evidence="11" id="KW-1185">Reference proteome</keyword>
<evidence type="ECO:0000256" key="8">
    <source>
        <dbReference type="SAM" id="SignalP"/>
    </source>
</evidence>
<dbReference type="PANTHER" id="PTHR30600:SF10">
    <property type="entry name" value="BLL6722 PROTEIN"/>
    <property type="match status" value="1"/>
</dbReference>
<feature type="domain" description="Cytochrome c" evidence="9">
    <location>
        <begin position="243"/>
        <end position="419"/>
    </location>
</feature>
<keyword evidence="2 7" id="KW-0349">Heme</keyword>
<evidence type="ECO:0000256" key="4">
    <source>
        <dbReference type="ARBA" id="ARBA00022729"/>
    </source>
</evidence>
<dbReference type="GO" id="GO:0020037">
    <property type="term" value="F:heme binding"/>
    <property type="evidence" value="ECO:0007669"/>
    <property type="project" value="InterPro"/>
</dbReference>